<evidence type="ECO:0000256" key="1">
    <source>
        <dbReference type="ARBA" id="ARBA00004418"/>
    </source>
</evidence>
<protein>
    <submittedName>
        <fullName evidence="3">Sugar ABC transporter substrate-binding protein</fullName>
    </submittedName>
</protein>
<dbReference type="Proteomes" id="UP000690515">
    <property type="component" value="Unassembled WGS sequence"/>
</dbReference>
<dbReference type="EMBL" id="JAGSOY010000077">
    <property type="protein sequence ID" value="MBU2713410.1"/>
    <property type="molecule type" value="Genomic_DNA"/>
</dbReference>
<dbReference type="InterPro" id="IPR050490">
    <property type="entry name" value="Bact_solute-bd_prot1"/>
</dbReference>
<organism evidence="3 4">
    <name type="scientific">Zooshikella harenae</name>
    <dbReference type="NCBI Taxonomy" id="2827238"/>
    <lineage>
        <taxon>Bacteria</taxon>
        <taxon>Pseudomonadati</taxon>
        <taxon>Pseudomonadota</taxon>
        <taxon>Gammaproteobacteria</taxon>
        <taxon>Oceanospirillales</taxon>
        <taxon>Zooshikellaceae</taxon>
        <taxon>Zooshikella</taxon>
    </lineage>
</organism>
<comment type="caution">
    <text evidence="3">The sequence shown here is derived from an EMBL/GenBank/DDBJ whole genome shotgun (WGS) entry which is preliminary data.</text>
</comment>
<dbReference type="PANTHER" id="PTHR43649:SF12">
    <property type="entry name" value="DIACETYLCHITOBIOSE BINDING PROTEIN DASA"/>
    <property type="match status" value="1"/>
</dbReference>
<dbReference type="InterPro" id="IPR006059">
    <property type="entry name" value="SBP"/>
</dbReference>
<sequence>MRQDGTLAAIQSQHGLQAGPPSSPTKTQLTIGTVNNPDMVIMQELSTIFEKENPDIELEWKVMEENTLRRRLLSDIAIADGQFDIMTIGTYETPIWAKQGWLTQLKDLPENYSLHDLLPSLLEALSYNQHLYALPFYAESVMTFYRKDLFDNANLTMPKQPTFQDIEHFAEVIHNPQQKIYGICLRGKAGWGENMALITSLVNAFGGRWFDQQWNPQLTSPEWKNALTYYTRLMQFYAPPNAENNGFNENLTLFSQGHCGIWIDATVAAGLLFNPKLSKVSKHLGFAQAPSSVIQSNWLWAWALAIPASSKNKDAAKKFITWATSQEYIKLVAQSKGWISVPPGTRKSTYETKMYQQAAPFAGFVLNAIEGADILHPTVKPTPYIGIQYVGIPEFTAIGALVGQNISEILQGKSTIDKALSTSQNFVYKQMANSGYLK</sequence>
<evidence type="ECO:0000313" key="3">
    <source>
        <dbReference type="EMBL" id="MBU2713410.1"/>
    </source>
</evidence>
<proteinExistence type="inferred from homology"/>
<dbReference type="Gene3D" id="3.40.190.10">
    <property type="entry name" value="Periplasmic binding protein-like II"/>
    <property type="match status" value="2"/>
</dbReference>
<dbReference type="Pfam" id="PF01547">
    <property type="entry name" value="SBP_bac_1"/>
    <property type="match status" value="1"/>
</dbReference>
<evidence type="ECO:0000313" key="4">
    <source>
        <dbReference type="Proteomes" id="UP000690515"/>
    </source>
</evidence>
<evidence type="ECO:0000256" key="2">
    <source>
        <dbReference type="ARBA" id="ARBA00008520"/>
    </source>
</evidence>
<dbReference type="PANTHER" id="PTHR43649">
    <property type="entry name" value="ARABINOSE-BINDING PROTEIN-RELATED"/>
    <property type="match status" value="1"/>
</dbReference>
<reference evidence="3 4" key="1">
    <citation type="submission" date="2021-04" db="EMBL/GenBank/DDBJ databases">
        <authorList>
            <person name="Pira H."/>
            <person name="Risdian C."/>
            <person name="Wink J."/>
        </authorList>
    </citation>
    <scope>NUCLEOTIDE SEQUENCE [LARGE SCALE GENOMIC DNA]</scope>
    <source>
        <strain evidence="3 4">WH53</strain>
    </source>
</reference>
<accession>A0ABS5ZHH3</accession>
<dbReference type="CDD" id="cd13585">
    <property type="entry name" value="PBP2_TMBP_like"/>
    <property type="match status" value="1"/>
</dbReference>
<gene>
    <name evidence="3" type="ORF">KCG35_20335</name>
</gene>
<keyword evidence="4" id="KW-1185">Reference proteome</keyword>
<name>A0ABS5ZHH3_9GAMM</name>
<dbReference type="SUPFAM" id="SSF53850">
    <property type="entry name" value="Periplasmic binding protein-like II"/>
    <property type="match status" value="1"/>
</dbReference>
<comment type="subcellular location">
    <subcellularLocation>
        <location evidence="1">Periplasm</location>
    </subcellularLocation>
</comment>
<comment type="similarity">
    <text evidence="2">Belongs to the bacterial solute-binding protein 1 family.</text>
</comment>